<evidence type="ECO:0000313" key="2">
    <source>
        <dbReference type="Proteomes" id="UP000663400"/>
    </source>
</evidence>
<protein>
    <submittedName>
        <fullName evidence="1">EF-hand domain-containing protein</fullName>
    </submittedName>
</protein>
<evidence type="ECO:0000313" key="1">
    <source>
        <dbReference type="EMBL" id="QSX76634.1"/>
    </source>
</evidence>
<gene>
    <name evidence="1" type="ORF">HIV01_000245</name>
</gene>
<proteinExistence type="predicted"/>
<reference evidence="1 2" key="1">
    <citation type="submission" date="2021-02" db="EMBL/GenBank/DDBJ databases">
        <title>Lysobacter arenosi sp. nov., isolated from soil of gangwondo yeongwol, south Korea.</title>
        <authorList>
            <person name="Kim K.R."/>
            <person name="Kim K.H."/>
            <person name="Jeon C.O."/>
        </authorList>
    </citation>
    <scope>NUCLEOTIDE SEQUENCE [LARGE SCALE GENOMIC DNA]</scope>
    <source>
        <strain evidence="1 2">R7</strain>
    </source>
</reference>
<name>A0ABX7RI33_9GAMM</name>
<dbReference type="EMBL" id="CP071517">
    <property type="protein sequence ID" value="QSX76634.1"/>
    <property type="molecule type" value="Genomic_DNA"/>
</dbReference>
<keyword evidence="2" id="KW-1185">Reference proteome</keyword>
<sequence length="103" mass="11564">MLARGKFTTRRKALLGLVLVLLAVVAWLHFTGAAATRGLERKQMDWDNNGQVTMSEMLQSLYAVKVEITHEGARECRAYSWRGSTETLRVDCRTTMQPAAPKP</sequence>
<organism evidence="1 2">
    <name type="scientific">Lysobacter arenosi</name>
    <dbReference type="NCBI Taxonomy" id="2795387"/>
    <lineage>
        <taxon>Bacteria</taxon>
        <taxon>Pseudomonadati</taxon>
        <taxon>Pseudomonadota</taxon>
        <taxon>Gammaproteobacteria</taxon>
        <taxon>Lysobacterales</taxon>
        <taxon>Lysobacteraceae</taxon>
        <taxon>Lysobacter</taxon>
    </lineage>
</organism>
<accession>A0ABX7RI33</accession>
<dbReference type="Proteomes" id="UP000663400">
    <property type="component" value="Chromosome"/>
</dbReference>